<reference evidence="1" key="1">
    <citation type="submission" date="2018-02" db="EMBL/GenBank/DDBJ databases">
        <title>Rhizophora mucronata_Transcriptome.</title>
        <authorList>
            <person name="Meera S.P."/>
            <person name="Sreeshan A."/>
            <person name="Augustine A."/>
        </authorList>
    </citation>
    <scope>NUCLEOTIDE SEQUENCE</scope>
    <source>
        <tissue evidence="1">Leaf</tissue>
    </source>
</reference>
<evidence type="ECO:0000313" key="1">
    <source>
        <dbReference type="EMBL" id="MBX47146.1"/>
    </source>
</evidence>
<dbReference type="AlphaFoldDB" id="A0A2P2NX88"/>
<dbReference type="EMBL" id="GGEC01066662">
    <property type="protein sequence ID" value="MBX47146.1"/>
    <property type="molecule type" value="Transcribed_RNA"/>
</dbReference>
<accession>A0A2P2NX88</accession>
<proteinExistence type="predicted"/>
<name>A0A2P2NX88_RHIMU</name>
<organism evidence="1">
    <name type="scientific">Rhizophora mucronata</name>
    <name type="common">Asiatic mangrove</name>
    <dbReference type="NCBI Taxonomy" id="61149"/>
    <lineage>
        <taxon>Eukaryota</taxon>
        <taxon>Viridiplantae</taxon>
        <taxon>Streptophyta</taxon>
        <taxon>Embryophyta</taxon>
        <taxon>Tracheophyta</taxon>
        <taxon>Spermatophyta</taxon>
        <taxon>Magnoliopsida</taxon>
        <taxon>eudicotyledons</taxon>
        <taxon>Gunneridae</taxon>
        <taxon>Pentapetalae</taxon>
        <taxon>rosids</taxon>
        <taxon>fabids</taxon>
        <taxon>Malpighiales</taxon>
        <taxon>Rhizophoraceae</taxon>
        <taxon>Rhizophora</taxon>
    </lineage>
</organism>
<sequence>MVYISFQDPFYGKCLGPCQLPACCNHPNLWENCTS</sequence>
<protein>
    <submittedName>
        <fullName evidence="1">Uncharacterized protein</fullName>
    </submittedName>
</protein>